<keyword evidence="7 9" id="KW-0472">Membrane</keyword>
<accession>A8ZZK7</accession>
<dbReference type="OrthoDB" id="5567560at2"/>
<evidence type="ECO:0000256" key="8">
    <source>
        <dbReference type="ARBA" id="ARBA00038436"/>
    </source>
</evidence>
<evidence type="ECO:0000256" key="5">
    <source>
        <dbReference type="ARBA" id="ARBA00022692"/>
    </source>
</evidence>
<evidence type="ECO:0000256" key="6">
    <source>
        <dbReference type="ARBA" id="ARBA00022989"/>
    </source>
</evidence>
<dbReference type="PANTHER" id="PTHR35011:SF2">
    <property type="entry name" value="2,3-DIKETO-L-GULONATE TRAP TRANSPORTER SMALL PERMEASE PROTEIN YIAM"/>
    <property type="match status" value="1"/>
</dbReference>
<evidence type="ECO:0000313" key="11">
    <source>
        <dbReference type="EMBL" id="ABW68879.1"/>
    </source>
</evidence>
<keyword evidence="3" id="KW-1003">Cell membrane</keyword>
<dbReference type="HOGENOM" id="CLU_086356_3_7_7"/>
<dbReference type="KEGG" id="dol:Dole_3076"/>
<gene>
    <name evidence="11" type="ordered locus">Dole_3076</name>
</gene>
<evidence type="ECO:0000256" key="1">
    <source>
        <dbReference type="ARBA" id="ARBA00004429"/>
    </source>
</evidence>
<dbReference type="eggNOG" id="COG3090">
    <property type="taxonomic scope" value="Bacteria"/>
</dbReference>
<dbReference type="PANTHER" id="PTHR35011">
    <property type="entry name" value="2,3-DIKETO-L-GULONATE TRAP TRANSPORTER SMALL PERMEASE PROTEIN YIAM"/>
    <property type="match status" value="1"/>
</dbReference>
<comment type="subcellular location">
    <subcellularLocation>
        <location evidence="1">Cell inner membrane</location>
        <topology evidence="1">Multi-pass membrane protein</topology>
    </subcellularLocation>
</comment>
<comment type="similarity">
    <text evidence="8">Belongs to the TRAP transporter small permease family.</text>
</comment>
<keyword evidence="2" id="KW-0813">Transport</keyword>
<keyword evidence="6 9" id="KW-1133">Transmembrane helix</keyword>
<dbReference type="GO" id="GO:0005886">
    <property type="term" value="C:plasma membrane"/>
    <property type="evidence" value="ECO:0007669"/>
    <property type="project" value="UniProtKB-SubCell"/>
</dbReference>
<keyword evidence="12" id="KW-1185">Reference proteome</keyword>
<keyword evidence="5 9" id="KW-0812">Transmembrane</keyword>
<dbReference type="EMBL" id="CP000859">
    <property type="protein sequence ID" value="ABW68879.1"/>
    <property type="molecule type" value="Genomic_DNA"/>
</dbReference>
<evidence type="ECO:0000256" key="3">
    <source>
        <dbReference type="ARBA" id="ARBA00022475"/>
    </source>
</evidence>
<name>A8ZZK7_DESOH</name>
<dbReference type="AlphaFoldDB" id="A8ZZK7"/>
<sequence length="168" mass="19441">MKILYKIEKIIYNIELTAVVLLLLSLSVFAFSQVILRNFFDYSIIWMAVYNNMALLVLAMLGASIATSSFERSHINVDLFQGILKFPYNKYLNAILTFVASIACLLFFFFAAHYVDVAREVGKVEHAIHTPEWVVALIFPVCFLSMSYKFFLCFLTDVKDIRARRKQR</sequence>
<evidence type="ECO:0000256" key="4">
    <source>
        <dbReference type="ARBA" id="ARBA00022519"/>
    </source>
</evidence>
<keyword evidence="4" id="KW-0997">Cell inner membrane</keyword>
<proteinExistence type="inferred from homology"/>
<organism evidence="11 12">
    <name type="scientific">Desulfosudis oleivorans (strain DSM 6200 / JCM 39069 / Hxd3)</name>
    <name type="common">Desulfococcus oleovorans</name>
    <dbReference type="NCBI Taxonomy" id="96561"/>
    <lineage>
        <taxon>Bacteria</taxon>
        <taxon>Pseudomonadati</taxon>
        <taxon>Thermodesulfobacteriota</taxon>
        <taxon>Desulfobacteria</taxon>
        <taxon>Desulfobacterales</taxon>
        <taxon>Desulfosudaceae</taxon>
        <taxon>Desulfosudis</taxon>
    </lineage>
</organism>
<dbReference type="Proteomes" id="UP000008561">
    <property type="component" value="Chromosome"/>
</dbReference>
<feature type="transmembrane region" description="Helical" evidence="9">
    <location>
        <begin position="44"/>
        <end position="70"/>
    </location>
</feature>
<feature type="transmembrane region" description="Helical" evidence="9">
    <location>
        <begin position="12"/>
        <end position="32"/>
    </location>
</feature>
<dbReference type="GO" id="GO:0022857">
    <property type="term" value="F:transmembrane transporter activity"/>
    <property type="evidence" value="ECO:0007669"/>
    <property type="project" value="TreeGrafter"/>
</dbReference>
<dbReference type="RefSeq" id="WP_012176490.1">
    <property type="nucleotide sequence ID" value="NC_009943.1"/>
</dbReference>
<evidence type="ECO:0000256" key="7">
    <source>
        <dbReference type="ARBA" id="ARBA00023136"/>
    </source>
</evidence>
<dbReference type="InterPro" id="IPR007387">
    <property type="entry name" value="TRAP_DctQ"/>
</dbReference>
<evidence type="ECO:0000256" key="9">
    <source>
        <dbReference type="SAM" id="Phobius"/>
    </source>
</evidence>
<evidence type="ECO:0000259" key="10">
    <source>
        <dbReference type="Pfam" id="PF04290"/>
    </source>
</evidence>
<protein>
    <submittedName>
        <fullName evidence="11">Tripartite ATP-independent periplasmic transporter DctQ component</fullName>
    </submittedName>
</protein>
<evidence type="ECO:0000256" key="2">
    <source>
        <dbReference type="ARBA" id="ARBA00022448"/>
    </source>
</evidence>
<feature type="domain" description="Tripartite ATP-independent periplasmic transporters DctQ component" evidence="10">
    <location>
        <begin position="28"/>
        <end position="148"/>
    </location>
</feature>
<feature type="transmembrane region" description="Helical" evidence="9">
    <location>
        <begin position="91"/>
        <end position="113"/>
    </location>
</feature>
<evidence type="ECO:0000313" key="12">
    <source>
        <dbReference type="Proteomes" id="UP000008561"/>
    </source>
</evidence>
<feature type="transmembrane region" description="Helical" evidence="9">
    <location>
        <begin position="133"/>
        <end position="158"/>
    </location>
</feature>
<reference evidence="11 12" key="1">
    <citation type="submission" date="2007-10" db="EMBL/GenBank/DDBJ databases">
        <title>Complete sequence of Desulfococcus oleovorans Hxd3.</title>
        <authorList>
            <consortium name="US DOE Joint Genome Institute"/>
            <person name="Copeland A."/>
            <person name="Lucas S."/>
            <person name="Lapidus A."/>
            <person name="Barry K."/>
            <person name="Glavina del Rio T."/>
            <person name="Dalin E."/>
            <person name="Tice H."/>
            <person name="Pitluck S."/>
            <person name="Kiss H."/>
            <person name="Brettin T."/>
            <person name="Bruce D."/>
            <person name="Detter J.C."/>
            <person name="Han C."/>
            <person name="Schmutz J."/>
            <person name="Larimer F."/>
            <person name="Land M."/>
            <person name="Hauser L."/>
            <person name="Kyrpides N."/>
            <person name="Kim E."/>
            <person name="Wawrik B."/>
            <person name="Richardson P."/>
        </authorList>
    </citation>
    <scope>NUCLEOTIDE SEQUENCE [LARGE SCALE GENOMIC DNA]</scope>
    <source>
        <strain evidence="12">DSM 6200 / JCM 39069 / Hxd3</strain>
    </source>
</reference>
<dbReference type="InterPro" id="IPR055348">
    <property type="entry name" value="DctQ"/>
</dbReference>
<dbReference type="GO" id="GO:0015740">
    <property type="term" value="P:C4-dicarboxylate transport"/>
    <property type="evidence" value="ECO:0007669"/>
    <property type="project" value="TreeGrafter"/>
</dbReference>
<dbReference type="Pfam" id="PF04290">
    <property type="entry name" value="DctQ"/>
    <property type="match status" value="1"/>
</dbReference>
<dbReference type="STRING" id="96561.Dole_3076"/>